<evidence type="ECO:0000313" key="2">
    <source>
        <dbReference type="Proteomes" id="UP001153761"/>
    </source>
</evidence>
<evidence type="ECO:0000313" key="1">
    <source>
        <dbReference type="EMBL" id="CAD5914449.1"/>
    </source>
</evidence>
<reference evidence="1" key="1">
    <citation type="submission" date="2020-09" db="EMBL/GenBank/DDBJ databases">
        <authorList>
            <person name="Blom J."/>
        </authorList>
    </citation>
    <scope>NUCLEOTIDE SEQUENCE</scope>
    <source>
        <strain evidence="1">No.66</strain>
    </source>
</reference>
<protein>
    <submittedName>
        <fullName evidence="1">Similar to tr/Q97VN8/Q97VN8</fullName>
    </submittedName>
</protein>
<dbReference type="Proteomes" id="UP001153761">
    <property type="component" value="Chromosome"/>
</dbReference>
<sequence length="48" mass="5335">MKVILDACAVICLIKDEIGADIVEQYLLGDDAQCMIHSVNICFEYLSD</sequence>
<dbReference type="RefSeq" id="WP_227398076.1">
    <property type="nucleotide sequence ID" value="NZ_JBAVBW010000129.1"/>
</dbReference>
<proteinExistence type="predicted"/>
<name>A0AAD1PYG8_PLAAG</name>
<organism evidence="1 2">
    <name type="scientific">Planktothrix agardhii</name>
    <name type="common">Oscillatoria agardhii</name>
    <dbReference type="NCBI Taxonomy" id="1160"/>
    <lineage>
        <taxon>Bacteria</taxon>
        <taxon>Bacillati</taxon>
        <taxon>Cyanobacteriota</taxon>
        <taxon>Cyanophyceae</taxon>
        <taxon>Oscillatoriophycideae</taxon>
        <taxon>Oscillatoriales</taxon>
        <taxon>Microcoleaceae</taxon>
        <taxon>Planktothrix</taxon>
    </lineage>
</organism>
<accession>A0AAD1PYG8</accession>
<dbReference type="EMBL" id="LR882963">
    <property type="protein sequence ID" value="CAD5914449.1"/>
    <property type="molecule type" value="Genomic_DNA"/>
</dbReference>
<gene>
    <name evidence="1" type="ORF">PANO66_00271</name>
</gene>
<dbReference type="AlphaFoldDB" id="A0AAD1PYG8"/>